<reference evidence="8" key="1">
    <citation type="journal article" date="2019" name="Int. J. Syst. Evol. Microbiol.">
        <title>The Global Catalogue of Microorganisms (GCM) 10K type strain sequencing project: providing services to taxonomists for standard genome sequencing and annotation.</title>
        <authorList>
            <consortium name="The Broad Institute Genomics Platform"/>
            <consortium name="The Broad Institute Genome Sequencing Center for Infectious Disease"/>
            <person name="Wu L."/>
            <person name="Ma J."/>
        </authorList>
    </citation>
    <scope>NUCLEOTIDE SEQUENCE [LARGE SCALE GENOMIC DNA]</scope>
    <source>
        <strain evidence="8">CCM 7855</strain>
    </source>
</reference>
<dbReference type="InterPro" id="IPR002810">
    <property type="entry name" value="NfeD-like_C"/>
</dbReference>
<feature type="domain" description="NfeD-like C-terminal" evidence="6">
    <location>
        <begin position="82"/>
        <end position="141"/>
    </location>
</feature>
<dbReference type="Pfam" id="PF01957">
    <property type="entry name" value="NfeD"/>
    <property type="match status" value="1"/>
</dbReference>
<evidence type="ECO:0000256" key="5">
    <source>
        <dbReference type="SAM" id="Phobius"/>
    </source>
</evidence>
<evidence type="ECO:0000313" key="8">
    <source>
        <dbReference type="Proteomes" id="UP000632454"/>
    </source>
</evidence>
<accession>A0ABQ1V7L9</accession>
<comment type="caution">
    <text evidence="7">The sequence shown here is derived from an EMBL/GenBank/DDBJ whole genome shotgun (WGS) entry which is preliminary data.</text>
</comment>
<name>A0ABQ1V7L9_9NOCA</name>
<protein>
    <submittedName>
        <fullName evidence="7">Membrane protein</fullName>
    </submittedName>
</protein>
<evidence type="ECO:0000259" key="6">
    <source>
        <dbReference type="Pfam" id="PF01957"/>
    </source>
</evidence>
<sequence>MAALVWLAAALVLLGVEALSGELILLMLAGGALAASGSAFFFDLPIVIDGVIFAVTSVLLLTAARPVAKRHLMRRPALATNAEALQGKTAVVTAEVTGRGGQVRLDGDTWSARAMHDADVYETGQDVMVMAIDGATAVVWKG</sequence>
<keyword evidence="8" id="KW-1185">Reference proteome</keyword>
<dbReference type="Gene3D" id="2.40.50.140">
    <property type="entry name" value="Nucleic acid-binding proteins"/>
    <property type="match status" value="1"/>
</dbReference>
<comment type="subcellular location">
    <subcellularLocation>
        <location evidence="1">Membrane</location>
        <topology evidence="1">Multi-pass membrane protein</topology>
    </subcellularLocation>
</comment>
<keyword evidence="2 5" id="KW-0812">Transmembrane</keyword>
<dbReference type="InterPro" id="IPR052165">
    <property type="entry name" value="Membrane_assoc_protease"/>
</dbReference>
<feature type="transmembrane region" description="Helical" evidence="5">
    <location>
        <begin position="44"/>
        <end position="64"/>
    </location>
</feature>
<keyword evidence="3 5" id="KW-1133">Transmembrane helix</keyword>
<dbReference type="SUPFAM" id="SSF141322">
    <property type="entry name" value="NfeD domain-like"/>
    <property type="match status" value="1"/>
</dbReference>
<dbReference type="RefSeq" id="WP_188492634.1">
    <property type="nucleotide sequence ID" value="NZ_BMCS01000003.1"/>
</dbReference>
<dbReference type="PANTHER" id="PTHR33507:SF3">
    <property type="entry name" value="INNER MEMBRANE PROTEIN YBBJ"/>
    <property type="match status" value="1"/>
</dbReference>
<proteinExistence type="predicted"/>
<dbReference type="PANTHER" id="PTHR33507">
    <property type="entry name" value="INNER MEMBRANE PROTEIN YBBJ"/>
    <property type="match status" value="1"/>
</dbReference>
<organism evidence="7 8">
    <name type="scientific">Williamsia phyllosphaerae</name>
    <dbReference type="NCBI Taxonomy" id="885042"/>
    <lineage>
        <taxon>Bacteria</taxon>
        <taxon>Bacillati</taxon>
        <taxon>Actinomycetota</taxon>
        <taxon>Actinomycetes</taxon>
        <taxon>Mycobacteriales</taxon>
        <taxon>Nocardiaceae</taxon>
        <taxon>Williamsia</taxon>
    </lineage>
</organism>
<dbReference type="InterPro" id="IPR012340">
    <property type="entry name" value="NA-bd_OB-fold"/>
</dbReference>
<evidence type="ECO:0000256" key="3">
    <source>
        <dbReference type="ARBA" id="ARBA00022989"/>
    </source>
</evidence>
<evidence type="ECO:0000256" key="2">
    <source>
        <dbReference type="ARBA" id="ARBA00022692"/>
    </source>
</evidence>
<dbReference type="Proteomes" id="UP000632454">
    <property type="component" value="Unassembled WGS sequence"/>
</dbReference>
<evidence type="ECO:0000313" key="7">
    <source>
        <dbReference type="EMBL" id="GGF42119.1"/>
    </source>
</evidence>
<evidence type="ECO:0000256" key="1">
    <source>
        <dbReference type="ARBA" id="ARBA00004141"/>
    </source>
</evidence>
<evidence type="ECO:0000256" key="4">
    <source>
        <dbReference type="ARBA" id="ARBA00023136"/>
    </source>
</evidence>
<keyword evidence="4 5" id="KW-0472">Membrane</keyword>
<dbReference type="EMBL" id="BMCS01000003">
    <property type="protein sequence ID" value="GGF42119.1"/>
    <property type="molecule type" value="Genomic_DNA"/>
</dbReference>
<gene>
    <name evidence="7" type="ORF">GCM10007298_42300</name>
</gene>